<gene>
    <name evidence="3" type="ORF">BDW42DRAFT_181186</name>
</gene>
<keyword evidence="1" id="KW-1133">Transmembrane helix</keyword>
<dbReference type="Proteomes" id="UP000235023">
    <property type="component" value="Unassembled WGS sequence"/>
</dbReference>
<protein>
    <submittedName>
        <fullName evidence="3">Uncharacterized protein</fullName>
    </submittedName>
</protein>
<dbReference type="EMBL" id="KZ559661">
    <property type="protein sequence ID" value="PLN75152.1"/>
    <property type="molecule type" value="Genomic_DNA"/>
</dbReference>
<keyword evidence="1" id="KW-0472">Membrane</keyword>
<feature type="chain" id="PRO_5014339518" evidence="2">
    <location>
        <begin position="21"/>
        <end position="272"/>
    </location>
</feature>
<proteinExistence type="predicted"/>
<evidence type="ECO:0000313" key="3">
    <source>
        <dbReference type="EMBL" id="PLN75152.1"/>
    </source>
</evidence>
<feature type="signal peptide" evidence="2">
    <location>
        <begin position="1"/>
        <end position="20"/>
    </location>
</feature>
<evidence type="ECO:0000313" key="4">
    <source>
        <dbReference type="Proteomes" id="UP000235023"/>
    </source>
</evidence>
<dbReference type="OrthoDB" id="4507065at2759"/>
<accession>A0A2J5HE73</accession>
<organism evidence="3 4">
    <name type="scientific">Aspergillus taichungensis</name>
    <dbReference type="NCBI Taxonomy" id="482145"/>
    <lineage>
        <taxon>Eukaryota</taxon>
        <taxon>Fungi</taxon>
        <taxon>Dikarya</taxon>
        <taxon>Ascomycota</taxon>
        <taxon>Pezizomycotina</taxon>
        <taxon>Eurotiomycetes</taxon>
        <taxon>Eurotiomycetidae</taxon>
        <taxon>Eurotiales</taxon>
        <taxon>Aspergillaceae</taxon>
        <taxon>Aspergillus</taxon>
        <taxon>Aspergillus subgen. Circumdati</taxon>
    </lineage>
</organism>
<sequence length="272" mass="28716">MHPLIPLTLSLFTLTPTAHAWALIWRNASGFPNTEHTNEVQPCKQIDHAEGEQFEWDAQGGDWCIYFYRQDNCTQGKGHECNNRDWVTTAAVDLKSFKIEEGFSSKATAPTATATTTVTVDRDVEVPVSAPPSAGAIAGAIVGAIVGAVAFILLGFYLGKRGNNAALAGGADGDSLAAGAGSRAGGVAASVEEEEKKVVPVSLERPPTRPEHVDSFSNASQVTVPAHQPVPVAYPPAEMLATTGGVEMSDTHRLVEMSASHRVEIGQSGRNN</sequence>
<keyword evidence="2" id="KW-0732">Signal</keyword>
<name>A0A2J5HE73_9EURO</name>
<dbReference type="AlphaFoldDB" id="A0A2J5HE73"/>
<evidence type="ECO:0000256" key="2">
    <source>
        <dbReference type="SAM" id="SignalP"/>
    </source>
</evidence>
<feature type="transmembrane region" description="Helical" evidence="1">
    <location>
        <begin position="136"/>
        <end position="158"/>
    </location>
</feature>
<evidence type="ECO:0000256" key="1">
    <source>
        <dbReference type="SAM" id="Phobius"/>
    </source>
</evidence>
<keyword evidence="4" id="KW-1185">Reference proteome</keyword>
<keyword evidence="1" id="KW-0812">Transmembrane</keyword>
<reference evidence="4" key="1">
    <citation type="submission" date="2017-12" db="EMBL/GenBank/DDBJ databases">
        <authorList>
            <consortium name="DOE Joint Genome Institute"/>
            <person name="Mondo S.J."/>
            <person name="Kjaerbolling I."/>
            <person name="Vesth T.C."/>
            <person name="Frisvad J.C."/>
            <person name="Nybo J.L."/>
            <person name="Theobald S."/>
            <person name="Kuo A."/>
            <person name="Bowyer P."/>
            <person name="Matsuda Y."/>
            <person name="Lyhne E.K."/>
            <person name="Kogle M.E."/>
            <person name="Clum A."/>
            <person name="Lipzen A."/>
            <person name="Salamov A."/>
            <person name="Ngan C.Y."/>
            <person name="Daum C."/>
            <person name="Chiniquy J."/>
            <person name="Barry K."/>
            <person name="LaButti K."/>
            <person name="Haridas S."/>
            <person name="Simmons B.A."/>
            <person name="Magnuson J.K."/>
            <person name="Mortensen U.H."/>
            <person name="Larsen T.O."/>
            <person name="Grigoriev I.V."/>
            <person name="Baker S.E."/>
            <person name="Andersen M.R."/>
            <person name="Nordberg H.P."/>
            <person name="Cantor M.N."/>
            <person name="Hua S.X."/>
        </authorList>
    </citation>
    <scope>NUCLEOTIDE SEQUENCE [LARGE SCALE GENOMIC DNA]</scope>
    <source>
        <strain evidence="4">IBT 19404</strain>
    </source>
</reference>